<feature type="domain" description="ABC transporter" evidence="3">
    <location>
        <begin position="5"/>
        <end position="240"/>
    </location>
</feature>
<comment type="caution">
    <text evidence="4">The sequence shown here is derived from an EMBL/GenBank/DDBJ whole genome shotgun (WGS) entry which is preliminary data.</text>
</comment>
<organism evidence="4 5">
    <name type="scientific">Pallidibacillus pasinlerensis</name>
    <dbReference type="NCBI Taxonomy" id="2703818"/>
    <lineage>
        <taxon>Bacteria</taxon>
        <taxon>Bacillati</taxon>
        <taxon>Bacillota</taxon>
        <taxon>Bacilli</taxon>
        <taxon>Bacillales</taxon>
        <taxon>Bacillaceae</taxon>
        <taxon>Pallidibacillus</taxon>
    </lineage>
</organism>
<evidence type="ECO:0000256" key="1">
    <source>
        <dbReference type="ARBA" id="ARBA00022741"/>
    </source>
</evidence>
<evidence type="ECO:0000256" key="2">
    <source>
        <dbReference type="ARBA" id="ARBA00022840"/>
    </source>
</evidence>
<evidence type="ECO:0000313" key="5">
    <source>
        <dbReference type="Proteomes" id="UP000743899"/>
    </source>
</evidence>
<dbReference type="CDD" id="cd03216">
    <property type="entry name" value="ABC_Carb_Monos_I"/>
    <property type="match status" value="1"/>
</dbReference>
<dbReference type="InterPro" id="IPR017871">
    <property type="entry name" value="ABC_transporter-like_CS"/>
</dbReference>
<proteinExistence type="predicted"/>
<dbReference type="CDD" id="cd03215">
    <property type="entry name" value="ABC_Carb_Monos_II"/>
    <property type="match status" value="1"/>
</dbReference>
<keyword evidence="2 4" id="KW-0067">ATP-binding</keyword>
<dbReference type="InterPro" id="IPR003593">
    <property type="entry name" value="AAA+_ATPase"/>
</dbReference>
<dbReference type="SMART" id="SM00382">
    <property type="entry name" value="AAA"/>
    <property type="match status" value="1"/>
</dbReference>
<dbReference type="PANTHER" id="PTHR43790">
    <property type="entry name" value="CARBOHYDRATE TRANSPORT ATP-BINDING PROTEIN MG119-RELATED"/>
    <property type="match status" value="1"/>
</dbReference>
<dbReference type="Pfam" id="PF00005">
    <property type="entry name" value="ABC_tran"/>
    <property type="match status" value="2"/>
</dbReference>
<evidence type="ECO:0000313" key="4">
    <source>
        <dbReference type="EMBL" id="NCU16470.1"/>
    </source>
</evidence>
<gene>
    <name evidence="4" type="ORF">GW534_01610</name>
</gene>
<dbReference type="PROSITE" id="PS50893">
    <property type="entry name" value="ABC_TRANSPORTER_2"/>
    <property type="match status" value="2"/>
</dbReference>
<dbReference type="PROSITE" id="PS00211">
    <property type="entry name" value="ABC_TRANSPORTER_1"/>
    <property type="match status" value="2"/>
</dbReference>
<evidence type="ECO:0000259" key="3">
    <source>
        <dbReference type="PROSITE" id="PS50893"/>
    </source>
</evidence>
<accession>A0ABX0A2D6</accession>
<dbReference type="RefSeq" id="WP_161919304.1">
    <property type="nucleotide sequence ID" value="NZ_JAACYS010000004.1"/>
</dbReference>
<sequence>MEYVIEMLNITKVFGNFVANDNITLQLKKGEIHALLGENGAGKSTLMNVLFGLYQPDGGEIRVKGKRVEISDPNVANDLGIGMVHQHFMLVDTFSVTENIILGKEPTKGGRINIKEAAEEIKQLSNLYGLDVDPYAMVEDISVGMQQRVEILKTLYRGADILIFDEPTAALTPQEISELIEIMKRLVQEGKSIILITHKLKEIMEVADRVTVIRRGKGIKTLNVSDTNPTELASLMVGRDVVFTTEKTPANPKEPVLSINDLVVKDYRGTEKVNKLNLEVRRGEILGIAGVDGNGQTELIEAITGLRRSESGTIKLNGKDITNMRPRKVTESGVGHIPQDRHRHGLVLNFTVGENVALQTYYKKPFSNMGVLNHKEIYSKARELIEQYDIRTQSEYTPARALSGGNQQKIIIGREIERDPDLLIAAQPTRGLDVGAIEFIHKRLIEQRDNGKAVLLVSFELDEVMDVSDRIAVIFEGQIIDIVDPKETTEEELGLLMAGQKINKKNNEVDGDKNSPSMKEGE</sequence>
<name>A0ABX0A2D6_9BACI</name>
<dbReference type="Gene3D" id="3.40.50.300">
    <property type="entry name" value="P-loop containing nucleotide triphosphate hydrolases"/>
    <property type="match status" value="2"/>
</dbReference>
<dbReference type="InterPro" id="IPR050107">
    <property type="entry name" value="ABC_carbohydrate_import_ATPase"/>
</dbReference>
<dbReference type="GO" id="GO:0005524">
    <property type="term" value="F:ATP binding"/>
    <property type="evidence" value="ECO:0007669"/>
    <property type="project" value="UniProtKB-KW"/>
</dbReference>
<feature type="domain" description="ABC transporter" evidence="3">
    <location>
        <begin position="257"/>
        <end position="501"/>
    </location>
</feature>
<dbReference type="PANTHER" id="PTHR43790:SF4">
    <property type="entry name" value="GUANOSINE IMPORT ATP-BINDING PROTEIN NUPO"/>
    <property type="match status" value="1"/>
</dbReference>
<keyword evidence="5" id="KW-1185">Reference proteome</keyword>
<dbReference type="EMBL" id="JAACYS010000004">
    <property type="protein sequence ID" value="NCU16470.1"/>
    <property type="molecule type" value="Genomic_DNA"/>
</dbReference>
<dbReference type="InterPro" id="IPR003439">
    <property type="entry name" value="ABC_transporter-like_ATP-bd"/>
</dbReference>
<keyword evidence="1" id="KW-0547">Nucleotide-binding</keyword>
<protein>
    <submittedName>
        <fullName evidence="4">ABC transporter ATP-binding protein</fullName>
    </submittedName>
</protein>
<dbReference type="InterPro" id="IPR027417">
    <property type="entry name" value="P-loop_NTPase"/>
</dbReference>
<reference evidence="4 5" key="1">
    <citation type="submission" date="2020-01" db="EMBL/GenBank/DDBJ databases">
        <title>A novel Bacillus sp. from Pasinler.</title>
        <authorList>
            <person name="Adiguzel A."/>
            <person name="Ay H."/>
            <person name="Baltaci M.O."/>
        </authorList>
    </citation>
    <scope>NUCLEOTIDE SEQUENCE [LARGE SCALE GENOMIC DNA]</scope>
    <source>
        <strain evidence="4 5">P1</strain>
    </source>
</reference>
<dbReference type="Proteomes" id="UP000743899">
    <property type="component" value="Unassembled WGS sequence"/>
</dbReference>
<dbReference type="SUPFAM" id="SSF52540">
    <property type="entry name" value="P-loop containing nucleoside triphosphate hydrolases"/>
    <property type="match status" value="2"/>
</dbReference>